<organism evidence="1 2">
    <name type="scientific">Marinisporobacter balticus</name>
    <dbReference type="NCBI Taxonomy" id="2018667"/>
    <lineage>
        <taxon>Bacteria</taxon>
        <taxon>Bacillati</taxon>
        <taxon>Bacillota</taxon>
        <taxon>Clostridia</taxon>
        <taxon>Peptostreptococcales</taxon>
        <taxon>Thermotaleaceae</taxon>
        <taxon>Marinisporobacter</taxon>
    </lineage>
</organism>
<name>A0A4R2KKN8_9FIRM</name>
<evidence type="ECO:0000313" key="2">
    <source>
        <dbReference type="Proteomes" id="UP000294919"/>
    </source>
</evidence>
<dbReference type="AlphaFoldDB" id="A0A4R2KKN8"/>
<evidence type="ECO:0000313" key="1">
    <source>
        <dbReference type="EMBL" id="TCO73122.1"/>
    </source>
</evidence>
<keyword evidence="2" id="KW-1185">Reference proteome</keyword>
<sequence length="35" mass="4320">MFQIKIKFDFLFFGAFFICFGVENDNHYQYNSCRE</sequence>
<protein>
    <submittedName>
        <fullName evidence="1">Uncharacterized protein</fullName>
    </submittedName>
</protein>
<reference evidence="1 2" key="1">
    <citation type="submission" date="2019-03" db="EMBL/GenBank/DDBJ databases">
        <title>Genomic Encyclopedia of Type Strains, Phase IV (KMG-IV): sequencing the most valuable type-strain genomes for metagenomic binning, comparative biology and taxonomic classification.</title>
        <authorList>
            <person name="Goeker M."/>
        </authorList>
    </citation>
    <scope>NUCLEOTIDE SEQUENCE [LARGE SCALE GENOMIC DNA]</scope>
    <source>
        <strain evidence="1 2">DSM 102940</strain>
    </source>
</reference>
<gene>
    <name evidence="1" type="ORF">EV214_11624</name>
</gene>
<proteinExistence type="predicted"/>
<accession>A0A4R2KKN8</accession>
<dbReference type="Proteomes" id="UP000294919">
    <property type="component" value="Unassembled WGS sequence"/>
</dbReference>
<dbReference type="EMBL" id="SLWV01000016">
    <property type="protein sequence ID" value="TCO73122.1"/>
    <property type="molecule type" value="Genomic_DNA"/>
</dbReference>
<comment type="caution">
    <text evidence="1">The sequence shown here is derived from an EMBL/GenBank/DDBJ whole genome shotgun (WGS) entry which is preliminary data.</text>
</comment>